<proteinExistence type="predicted"/>
<dbReference type="EMBL" id="LR798275">
    <property type="protein sequence ID" value="CAB5219112.1"/>
    <property type="molecule type" value="Genomic_DNA"/>
</dbReference>
<evidence type="ECO:0000313" key="2">
    <source>
        <dbReference type="EMBL" id="CAB5219112.1"/>
    </source>
</evidence>
<dbReference type="InterPro" id="IPR021067">
    <property type="entry name" value="Glycosyltransferase"/>
</dbReference>
<accession>A0A6J5L437</accession>
<dbReference type="Pfam" id="PF11397">
    <property type="entry name" value="GlcNAc"/>
    <property type="match status" value="1"/>
</dbReference>
<reference evidence="1" key="1">
    <citation type="submission" date="2020-04" db="EMBL/GenBank/DDBJ databases">
        <authorList>
            <person name="Chiriac C."/>
            <person name="Salcher M."/>
            <person name="Ghai R."/>
            <person name="Kavagutti S V."/>
        </authorList>
    </citation>
    <scope>NUCLEOTIDE SEQUENCE</scope>
</reference>
<keyword evidence="1" id="KW-0808">Transferase</keyword>
<dbReference type="PANTHER" id="PTHR34496:SF10">
    <property type="entry name" value="GLCNAC TRANSFERASE"/>
    <property type="match status" value="1"/>
</dbReference>
<gene>
    <name evidence="1" type="ORF">UFOVP113_38</name>
    <name evidence="2" type="ORF">UFOVP225_25</name>
</gene>
<dbReference type="EMBL" id="LR796231">
    <property type="protein sequence ID" value="CAB4128362.1"/>
    <property type="molecule type" value="Genomic_DNA"/>
</dbReference>
<dbReference type="GO" id="GO:0016740">
    <property type="term" value="F:transferase activity"/>
    <property type="evidence" value="ECO:0007669"/>
    <property type="project" value="UniProtKB-KW"/>
</dbReference>
<organism evidence="1">
    <name type="scientific">uncultured Caudovirales phage</name>
    <dbReference type="NCBI Taxonomy" id="2100421"/>
    <lineage>
        <taxon>Viruses</taxon>
        <taxon>Duplodnaviria</taxon>
        <taxon>Heunggongvirae</taxon>
        <taxon>Uroviricota</taxon>
        <taxon>Caudoviricetes</taxon>
        <taxon>Peduoviridae</taxon>
        <taxon>Maltschvirus</taxon>
        <taxon>Maltschvirus maltsch</taxon>
    </lineage>
</organism>
<evidence type="ECO:0000313" key="1">
    <source>
        <dbReference type="EMBL" id="CAB4128362.1"/>
    </source>
</evidence>
<sequence>MSSIFIQLASYHDYELPGTILNALEMSSGKHQINFGVHHNYYEVDDIPLPDIPNVRAAISKAPHNLGMGISREIAHSFYSGEDYYMQVDAHTRFRENWDVNYIAEIEYYKSLGFEKPLLTTYPRNYWYTDGKIEHDKGWTISCISFEEDPARFKELRVPSQMAWGNPLGNIFSRSVSGGSIFTVGPFFVPNVKAHSIGEEILIAARAFTHGYDLVIPRENQLSHLYYDHTKPHANGRRMVWQDFPEQSKVMEASGMEEVKSIFLNNTVGDQGLGTARTLREFEVFAGLDFANGIVITSDNFVLDPPPTDLAQLSCPVNILGSHAFG</sequence>
<protein>
    <submittedName>
        <fullName evidence="1">Glycosyltransferase, GlcNAc</fullName>
    </submittedName>
</protein>
<dbReference type="PANTHER" id="PTHR34496">
    <property type="entry name" value="GLCNAC TRANSFERASE-RELATED"/>
    <property type="match status" value="1"/>
</dbReference>
<name>A0A6J5L437_9CAUD</name>